<dbReference type="AlphaFoldDB" id="A0A154PJG7"/>
<feature type="region of interest" description="Disordered" evidence="1">
    <location>
        <begin position="68"/>
        <end position="93"/>
    </location>
</feature>
<sequence length="93" mass="10282">MSPGGAKICISGCCRAFCDAWASRSIVSEIRVSSSANIFRGTVYHDDIVRWAHSGLRSYDFLDGKNETMGSIPHGNRSCNQFPRGEEEEEPRA</sequence>
<organism evidence="2 3">
    <name type="scientific">Dufourea novaeangliae</name>
    <name type="common">Sweat bee</name>
    <dbReference type="NCBI Taxonomy" id="178035"/>
    <lineage>
        <taxon>Eukaryota</taxon>
        <taxon>Metazoa</taxon>
        <taxon>Ecdysozoa</taxon>
        <taxon>Arthropoda</taxon>
        <taxon>Hexapoda</taxon>
        <taxon>Insecta</taxon>
        <taxon>Pterygota</taxon>
        <taxon>Neoptera</taxon>
        <taxon>Endopterygota</taxon>
        <taxon>Hymenoptera</taxon>
        <taxon>Apocrita</taxon>
        <taxon>Aculeata</taxon>
        <taxon>Apoidea</taxon>
        <taxon>Anthophila</taxon>
        <taxon>Halictidae</taxon>
        <taxon>Rophitinae</taxon>
        <taxon>Dufourea</taxon>
    </lineage>
</organism>
<keyword evidence="3" id="KW-1185">Reference proteome</keyword>
<protein>
    <submittedName>
        <fullName evidence="2">Uncharacterized protein</fullName>
    </submittedName>
</protein>
<name>A0A154PJG7_DUFNO</name>
<dbReference type="EMBL" id="KQ434936">
    <property type="protein sequence ID" value="KZC12009.1"/>
    <property type="molecule type" value="Genomic_DNA"/>
</dbReference>
<reference evidence="2 3" key="1">
    <citation type="submission" date="2015-07" db="EMBL/GenBank/DDBJ databases">
        <title>The genome of Dufourea novaeangliae.</title>
        <authorList>
            <person name="Pan H."/>
            <person name="Kapheim K."/>
        </authorList>
    </citation>
    <scope>NUCLEOTIDE SEQUENCE [LARGE SCALE GENOMIC DNA]</scope>
    <source>
        <strain evidence="2">0120121106</strain>
        <tissue evidence="2">Whole body</tissue>
    </source>
</reference>
<proteinExistence type="predicted"/>
<evidence type="ECO:0000313" key="2">
    <source>
        <dbReference type="EMBL" id="KZC12009.1"/>
    </source>
</evidence>
<accession>A0A154PJG7</accession>
<evidence type="ECO:0000256" key="1">
    <source>
        <dbReference type="SAM" id="MobiDB-lite"/>
    </source>
</evidence>
<gene>
    <name evidence="2" type="ORF">WN55_03514</name>
</gene>
<dbReference type="Proteomes" id="UP000076502">
    <property type="component" value="Unassembled WGS sequence"/>
</dbReference>
<evidence type="ECO:0000313" key="3">
    <source>
        <dbReference type="Proteomes" id="UP000076502"/>
    </source>
</evidence>